<dbReference type="InterPro" id="IPR050191">
    <property type="entry name" value="ATP-dep_DNA_ligase"/>
</dbReference>
<comment type="caution">
    <text evidence="5">The sequence shown here is derived from an EMBL/GenBank/DDBJ whole genome shotgun (WGS) entry which is preliminary data.</text>
</comment>
<dbReference type="PANTHER" id="PTHR45674">
    <property type="entry name" value="DNA LIGASE 1/3 FAMILY MEMBER"/>
    <property type="match status" value="1"/>
</dbReference>
<gene>
    <name evidence="5" type="ORF">HMI46_01845</name>
</gene>
<protein>
    <submittedName>
        <fullName evidence="5">DNA ligase</fullName>
    </submittedName>
</protein>
<dbReference type="Gene3D" id="3.30.1490.70">
    <property type="match status" value="1"/>
</dbReference>
<reference evidence="5 6" key="1">
    <citation type="submission" date="2020-05" db="EMBL/GenBank/DDBJ databases">
        <title>Whole genome sequencing and identification of novel metabolites from Paenibacillus alvei strain JR949.</title>
        <authorList>
            <person name="Rajendhran J."/>
            <person name="Sree Pranav P."/>
            <person name="Mahalakshmi B."/>
            <person name="Karthikeyan R."/>
        </authorList>
    </citation>
    <scope>NUCLEOTIDE SEQUENCE [LARGE SCALE GENOMIC DNA]</scope>
    <source>
        <strain evidence="5 6">JR949</strain>
    </source>
</reference>
<feature type="domain" description="ATP-dependent DNA ligase family profile" evidence="4">
    <location>
        <begin position="131"/>
        <end position="251"/>
    </location>
</feature>
<evidence type="ECO:0000256" key="2">
    <source>
        <dbReference type="ARBA" id="ARBA00022598"/>
    </source>
</evidence>
<accession>A0AAP6ZRT5</accession>
<sequence length="321" mass="36640">MKKQSSHDVTAEFRSDVYRLPSPPMSPLLSSYIPTGSDWTHQLKWDGVRILAFCSAGKVELYSKRLLNKTSIYPEITEMLTQWSIKNQLSVLLDGEVVVLDPKSLRPSFPLALQRERTRTAGKGQLLQAIYVLFDLLALNGQNIRALPYSERYQLLANLPKPPAERCFVTDCFHDGEALWKWVNEHEWEGVVSKRLTSPYIEGKQHRDWTKRKKDIQLEALTIGYVRKDNRPSSIILADAKGQYMGRASIGLDEVRRQLLAAWANKHPAVQPIAQGLPSTLYKEHIIWYHHPIPCLIGALEYTDAGLLRHPRIITLPLLES</sequence>
<dbReference type="Pfam" id="PF01068">
    <property type="entry name" value="DNA_ligase_A_M"/>
    <property type="match status" value="1"/>
</dbReference>
<dbReference type="PANTHER" id="PTHR45674:SF4">
    <property type="entry name" value="DNA LIGASE 1"/>
    <property type="match status" value="1"/>
</dbReference>
<comment type="catalytic activity">
    <reaction evidence="3">
        <text>ATP + (deoxyribonucleotide)n-3'-hydroxyl + 5'-phospho-(deoxyribonucleotide)m = (deoxyribonucleotide)n+m + AMP + diphosphate.</text>
        <dbReference type="EC" id="6.5.1.1"/>
    </reaction>
</comment>
<proteinExistence type="inferred from homology"/>
<evidence type="ECO:0000259" key="4">
    <source>
        <dbReference type="PROSITE" id="PS50160"/>
    </source>
</evidence>
<name>A0AAP6ZRT5_PAEAL</name>
<dbReference type="GO" id="GO:0005524">
    <property type="term" value="F:ATP binding"/>
    <property type="evidence" value="ECO:0007669"/>
    <property type="project" value="InterPro"/>
</dbReference>
<dbReference type="EMBL" id="JABFOR010000002">
    <property type="protein sequence ID" value="NOJ69300.1"/>
    <property type="molecule type" value="Genomic_DNA"/>
</dbReference>
<dbReference type="GO" id="GO:0006281">
    <property type="term" value="P:DNA repair"/>
    <property type="evidence" value="ECO:0007669"/>
    <property type="project" value="InterPro"/>
</dbReference>
<dbReference type="RefSeq" id="WP_171414601.1">
    <property type="nucleotide sequence ID" value="NZ_JABFOR010000002.1"/>
</dbReference>
<dbReference type="GO" id="GO:0006310">
    <property type="term" value="P:DNA recombination"/>
    <property type="evidence" value="ECO:0007669"/>
    <property type="project" value="InterPro"/>
</dbReference>
<keyword evidence="2 5" id="KW-0436">Ligase</keyword>
<dbReference type="InterPro" id="IPR012310">
    <property type="entry name" value="DNA_ligase_ATP-dep_cent"/>
</dbReference>
<comment type="similarity">
    <text evidence="1">Belongs to the ATP-dependent DNA ligase family.</text>
</comment>
<dbReference type="SUPFAM" id="SSF50249">
    <property type="entry name" value="Nucleic acid-binding proteins"/>
    <property type="match status" value="1"/>
</dbReference>
<dbReference type="CDD" id="cd07906">
    <property type="entry name" value="Adenylation_DNA_ligase_LigD_LigC"/>
    <property type="match status" value="1"/>
</dbReference>
<dbReference type="PROSITE" id="PS50160">
    <property type="entry name" value="DNA_LIGASE_A3"/>
    <property type="match status" value="1"/>
</dbReference>
<evidence type="ECO:0000256" key="1">
    <source>
        <dbReference type="ARBA" id="ARBA00007572"/>
    </source>
</evidence>
<organism evidence="5 6">
    <name type="scientific">Paenibacillus alvei</name>
    <name type="common">Bacillus alvei</name>
    <dbReference type="NCBI Taxonomy" id="44250"/>
    <lineage>
        <taxon>Bacteria</taxon>
        <taxon>Bacillati</taxon>
        <taxon>Bacillota</taxon>
        <taxon>Bacilli</taxon>
        <taxon>Bacillales</taxon>
        <taxon>Paenibacillaceae</taxon>
        <taxon>Paenibacillus</taxon>
    </lineage>
</organism>
<dbReference type="AlphaFoldDB" id="A0AAP6ZRT5"/>
<dbReference type="SUPFAM" id="SSF56091">
    <property type="entry name" value="DNA ligase/mRNA capping enzyme, catalytic domain"/>
    <property type="match status" value="1"/>
</dbReference>
<evidence type="ECO:0000313" key="5">
    <source>
        <dbReference type="EMBL" id="NOJ69300.1"/>
    </source>
</evidence>
<dbReference type="GO" id="GO:0003910">
    <property type="term" value="F:DNA ligase (ATP) activity"/>
    <property type="evidence" value="ECO:0007669"/>
    <property type="project" value="UniProtKB-EC"/>
</dbReference>
<dbReference type="Proteomes" id="UP000552038">
    <property type="component" value="Unassembled WGS sequence"/>
</dbReference>
<evidence type="ECO:0000256" key="3">
    <source>
        <dbReference type="ARBA" id="ARBA00034003"/>
    </source>
</evidence>
<dbReference type="InterPro" id="IPR012340">
    <property type="entry name" value="NA-bd_OB-fold"/>
</dbReference>
<dbReference type="Gene3D" id="3.30.470.30">
    <property type="entry name" value="DNA ligase/mRNA capping enzyme"/>
    <property type="match status" value="1"/>
</dbReference>
<evidence type="ECO:0000313" key="6">
    <source>
        <dbReference type="Proteomes" id="UP000552038"/>
    </source>
</evidence>